<feature type="non-terminal residue" evidence="4">
    <location>
        <position position="253"/>
    </location>
</feature>
<feature type="compositionally biased region" description="Polar residues" evidence="2">
    <location>
        <begin position="233"/>
        <end position="243"/>
    </location>
</feature>
<feature type="coiled-coil region" evidence="1">
    <location>
        <begin position="39"/>
        <end position="66"/>
    </location>
</feature>
<feature type="chain" id="PRO_5029679965" evidence="3">
    <location>
        <begin position="21"/>
        <end position="253"/>
    </location>
</feature>
<keyword evidence="1" id="KW-0175">Coiled coil</keyword>
<sequence>MAFSTHCVLFFMLTSTSALALQSGKRMRAESTGGYMEVDDSVAERLAQLESQVSRLSEQLSASTIRLTDFTKTVKSARCWCWVEYADSVLKLSHKYKPLVHGVVTTVEWKDSRPTSSRISYTVQAGKLMELEYGNATASGSIAKPTEEIARRFANVIPFASLMERIRHDFERGGMSDYICGKLIEHVESSPHGGYKAGKDWIKEFVKDNMNTALNLLRQYGRYSREGVKDSTSRALSSASPTFPRSPIDERDM</sequence>
<proteinExistence type="predicted"/>
<gene>
    <name evidence="4" type="ORF">FOL46_009063</name>
</gene>
<dbReference type="Proteomes" id="UP000572268">
    <property type="component" value="Unassembled WGS sequence"/>
</dbReference>
<feature type="signal peptide" evidence="3">
    <location>
        <begin position="1"/>
        <end position="20"/>
    </location>
</feature>
<dbReference type="AlphaFoldDB" id="A0A7J6L3K3"/>
<feature type="region of interest" description="Disordered" evidence="2">
    <location>
        <begin position="231"/>
        <end position="253"/>
    </location>
</feature>
<reference evidence="4 5" key="1">
    <citation type="submission" date="2020-04" db="EMBL/GenBank/DDBJ databases">
        <title>Perkinsus olseni comparative genomics.</title>
        <authorList>
            <person name="Bogema D.R."/>
        </authorList>
    </citation>
    <scope>NUCLEOTIDE SEQUENCE [LARGE SCALE GENOMIC DNA]</scope>
    <source>
        <strain evidence="4">ATCC PRA-31</strain>
    </source>
</reference>
<evidence type="ECO:0000313" key="5">
    <source>
        <dbReference type="Proteomes" id="UP000572268"/>
    </source>
</evidence>
<comment type="caution">
    <text evidence="4">The sequence shown here is derived from an EMBL/GenBank/DDBJ whole genome shotgun (WGS) entry which is preliminary data.</text>
</comment>
<dbReference type="EMBL" id="JABANN010000788">
    <property type="protein sequence ID" value="KAF4653662.1"/>
    <property type="molecule type" value="Genomic_DNA"/>
</dbReference>
<protein>
    <submittedName>
        <fullName evidence="4">Uncharacterized protein</fullName>
    </submittedName>
</protein>
<evidence type="ECO:0000256" key="1">
    <source>
        <dbReference type="SAM" id="Coils"/>
    </source>
</evidence>
<organism evidence="4 5">
    <name type="scientific">Perkinsus olseni</name>
    <name type="common">Perkinsus atlanticus</name>
    <dbReference type="NCBI Taxonomy" id="32597"/>
    <lineage>
        <taxon>Eukaryota</taxon>
        <taxon>Sar</taxon>
        <taxon>Alveolata</taxon>
        <taxon>Perkinsozoa</taxon>
        <taxon>Perkinsea</taxon>
        <taxon>Perkinsida</taxon>
        <taxon>Perkinsidae</taxon>
        <taxon>Perkinsus</taxon>
    </lineage>
</organism>
<keyword evidence="3" id="KW-0732">Signal</keyword>
<evidence type="ECO:0000313" key="4">
    <source>
        <dbReference type="EMBL" id="KAF4653662.1"/>
    </source>
</evidence>
<evidence type="ECO:0000256" key="3">
    <source>
        <dbReference type="SAM" id="SignalP"/>
    </source>
</evidence>
<name>A0A7J6L3K3_PEROL</name>
<evidence type="ECO:0000256" key="2">
    <source>
        <dbReference type="SAM" id="MobiDB-lite"/>
    </source>
</evidence>
<accession>A0A7J6L3K3</accession>